<gene>
    <name evidence="1" type="ORF">CVLEPA_LOCUS22780</name>
</gene>
<keyword evidence="2" id="KW-1185">Reference proteome</keyword>
<sequence length="159" mass="18352">MDCSKHEGGVDTLDENCEEFNCLRKTNRWPMVVNYNFINVASNDAFLIMRSNGKSNKKTDFLKQFSFQLSQPYVMQRKLAGETELLAEKLEFIDAATSSTFNRTVQGQGESNHGAFIDSYWKLDFTSTQFDSSQSTIITGQHDFLCQRFNIDFRLIWGR</sequence>
<organism evidence="1 2">
    <name type="scientific">Clavelina lepadiformis</name>
    <name type="common">Light-bulb sea squirt</name>
    <name type="synonym">Ascidia lepadiformis</name>
    <dbReference type="NCBI Taxonomy" id="159417"/>
    <lineage>
        <taxon>Eukaryota</taxon>
        <taxon>Metazoa</taxon>
        <taxon>Chordata</taxon>
        <taxon>Tunicata</taxon>
        <taxon>Ascidiacea</taxon>
        <taxon>Aplousobranchia</taxon>
        <taxon>Clavelinidae</taxon>
        <taxon>Clavelina</taxon>
    </lineage>
</organism>
<name>A0ABP0GEY8_CLALP</name>
<evidence type="ECO:0000313" key="1">
    <source>
        <dbReference type="EMBL" id="CAK8690145.1"/>
    </source>
</evidence>
<protein>
    <submittedName>
        <fullName evidence="1">Uncharacterized protein</fullName>
    </submittedName>
</protein>
<dbReference type="EMBL" id="CAWYQH010000114">
    <property type="protein sequence ID" value="CAK8690145.1"/>
    <property type="molecule type" value="Genomic_DNA"/>
</dbReference>
<reference evidence="1 2" key="1">
    <citation type="submission" date="2024-02" db="EMBL/GenBank/DDBJ databases">
        <authorList>
            <person name="Daric V."/>
            <person name="Darras S."/>
        </authorList>
    </citation>
    <scope>NUCLEOTIDE SEQUENCE [LARGE SCALE GENOMIC DNA]</scope>
</reference>
<dbReference type="Proteomes" id="UP001642483">
    <property type="component" value="Unassembled WGS sequence"/>
</dbReference>
<comment type="caution">
    <text evidence="1">The sequence shown here is derived from an EMBL/GenBank/DDBJ whole genome shotgun (WGS) entry which is preliminary data.</text>
</comment>
<proteinExistence type="predicted"/>
<evidence type="ECO:0000313" key="2">
    <source>
        <dbReference type="Proteomes" id="UP001642483"/>
    </source>
</evidence>
<accession>A0ABP0GEY8</accession>